<sequence length="157" mass="17360">MVKVHERLYVGDEGSCRQGSPELAVAHACKSPCHQRSVGYKGSLAQKHPQYLALQHSHDLYLNIIDPPLPLFRLETFSHFLSFAEEHHGRGGSLLVHCNQGESRSPSLALLFLAKRLGAIPGESFPAAEAAFVTLYAKYRPGQGIRQSLTEKWGLLD</sequence>
<dbReference type="RefSeq" id="WP_131994127.1">
    <property type="nucleotide sequence ID" value="NZ_SMGK01000002.1"/>
</dbReference>
<feature type="domain" description="Tyrosine specific protein phosphatases" evidence="1">
    <location>
        <begin position="75"/>
        <end position="113"/>
    </location>
</feature>
<dbReference type="AlphaFoldDB" id="A0A4R1LBL6"/>
<accession>A0A4R1LBL6</accession>
<dbReference type="EMBL" id="SMGK01000002">
    <property type="protein sequence ID" value="TCK73889.1"/>
    <property type="molecule type" value="Genomic_DNA"/>
</dbReference>
<comment type="caution">
    <text evidence="2">The sequence shown here is derived from an EMBL/GenBank/DDBJ whole genome shotgun (WGS) entry which is preliminary data.</text>
</comment>
<dbReference type="OrthoDB" id="9814896at2"/>
<proteinExistence type="predicted"/>
<dbReference type="PROSITE" id="PS00383">
    <property type="entry name" value="TYR_PHOSPHATASE_1"/>
    <property type="match status" value="1"/>
</dbReference>
<evidence type="ECO:0000313" key="2">
    <source>
        <dbReference type="EMBL" id="TCK73889.1"/>
    </source>
</evidence>
<name>A0A4R1LBL6_9BACT</name>
<organism evidence="2 3">
    <name type="scientific">Acidipila rosea</name>
    <dbReference type="NCBI Taxonomy" id="768535"/>
    <lineage>
        <taxon>Bacteria</taxon>
        <taxon>Pseudomonadati</taxon>
        <taxon>Acidobacteriota</taxon>
        <taxon>Terriglobia</taxon>
        <taxon>Terriglobales</taxon>
        <taxon>Acidobacteriaceae</taxon>
        <taxon>Acidipila</taxon>
    </lineage>
</organism>
<dbReference type="InterPro" id="IPR029021">
    <property type="entry name" value="Prot-tyrosine_phosphatase-like"/>
</dbReference>
<evidence type="ECO:0000313" key="3">
    <source>
        <dbReference type="Proteomes" id="UP000295210"/>
    </source>
</evidence>
<dbReference type="Proteomes" id="UP000295210">
    <property type="component" value="Unassembled WGS sequence"/>
</dbReference>
<dbReference type="Gene3D" id="3.90.190.10">
    <property type="entry name" value="Protein tyrosine phosphatase superfamily"/>
    <property type="match status" value="1"/>
</dbReference>
<dbReference type="InterPro" id="IPR000387">
    <property type="entry name" value="Tyr_Pase_dom"/>
</dbReference>
<evidence type="ECO:0000259" key="1">
    <source>
        <dbReference type="PROSITE" id="PS50056"/>
    </source>
</evidence>
<keyword evidence="3" id="KW-1185">Reference proteome</keyword>
<protein>
    <submittedName>
        <fullName evidence="2">Dual specificity protein phosphatase-like protein</fullName>
    </submittedName>
</protein>
<gene>
    <name evidence="2" type="ORF">C7378_1508</name>
</gene>
<dbReference type="SUPFAM" id="SSF52799">
    <property type="entry name" value="(Phosphotyrosine protein) phosphatases II"/>
    <property type="match status" value="1"/>
</dbReference>
<reference evidence="2 3" key="1">
    <citation type="submission" date="2019-03" db="EMBL/GenBank/DDBJ databases">
        <title>Genomic Encyclopedia of Type Strains, Phase IV (KMG-IV): sequencing the most valuable type-strain genomes for metagenomic binning, comparative biology and taxonomic classification.</title>
        <authorList>
            <person name="Goeker M."/>
        </authorList>
    </citation>
    <scope>NUCLEOTIDE SEQUENCE [LARGE SCALE GENOMIC DNA]</scope>
    <source>
        <strain evidence="2 3">DSM 103428</strain>
    </source>
</reference>
<dbReference type="InterPro" id="IPR016130">
    <property type="entry name" value="Tyr_Pase_AS"/>
</dbReference>
<dbReference type="PROSITE" id="PS50056">
    <property type="entry name" value="TYR_PHOSPHATASE_2"/>
    <property type="match status" value="1"/>
</dbReference>